<keyword evidence="3 7" id="KW-0812">Transmembrane</keyword>
<comment type="subcellular location">
    <subcellularLocation>
        <location evidence="1">Cell membrane</location>
        <topology evidence="1">Multi-pass membrane protein</topology>
    </subcellularLocation>
</comment>
<dbReference type="Proteomes" id="UP000285376">
    <property type="component" value="Unassembled WGS sequence"/>
</dbReference>
<feature type="transmembrane region" description="Helical" evidence="7">
    <location>
        <begin position="93"/>
        <end position="114"/>
    </location>
</feature>
<protein>
    <submittedName>
        <fullName evidence="9">DUF202 domain-containing protein</fullName>
    </submittedName>
</protein>
<gene>
    <name evidence="9" type="ORF">D1832_00580</name>
</gene>
<evidence type="ECO:0000259" key="8">
    <source>
        <dbReference type="Pfam" id="PF02656"/>
    </source>
</evidence>
<dbReference type="EMBL" id="QWLM01000001">
    <property type="protein sequence ID" value="RHW47975.1"/>
    <property type="molecule type" value="Genomic_DNA"/>
</dbReference>
<evidence type="ECO:0000256" key="4">
    <source>
        <dbReference type="ARBA" id="ARBA00022989"/>
    </source>
</evidence>
<organism evidence="9 10">
    <name type="scientific">Dermacoccus abyssi</name>
    <dbReference type="NCBI Taxonomy" id="322596"/>
    <lineage>
        <taxon>Bacteria</taxon>
        <taxon>Bacillati</taxon>
        <taxon>Actinomycetota</taxon>
        <taxon>Actinomycetes</taxon>
        <taxon>Micrococcales</taxon>
        <taxon>Dermacoccaceae</taxon>
        <taxon>Dermacoccus</taxon>
    </lineage>
</organism>
<comment type="caution">
    <text evidence="9">The sequence shown here is derived from an EMBL/GenBank/DDBJ whole genome shotgun (WGS) entry which is preliminary data.</text>
</comment>
<dbReference type="AlphaFoldDB" id="A0A417ZBG2"/>
<feature type="compositionally biased region" description="Basic and acidic residues" evidence="6">
    <location>
        <begin position="21"/>
        <end position="34"/>
    </location>
</feature>
<dbReference type="InterPro" id="IPR003807">
    <property type="entry name" value="DUF202"/>
</dbReference>
<evidence type="ECO:0000313" key="9">
    <source>
        <dbReference type="EMBL" id="RHW47975.1"/>
    </source>
</evidence>
<evidence type="ECO:0000256" key="1">
    <source>
        <dbReference type="ARBA" id="ARBA00004651"/>
    </source>
</evidence>
<evidence type="ECO:0000256" key="5">
    <source>
        <dbReference type="ARBA" id="ARBA00023136"/>
    </source>
</evidence>
<proteinExistence type="predicted"/>
<dbReference type="PANTHER" id="PTHR34187:SF2">
    <property type="entry name" value="DUF202 DOMAIN-CONTAINING PROTEIN"/>
    <property type="match status" value="1"/>
</dbReference>
<evidence type="ECO:0000256" key="3">
    <source>
        <dbReference type="ARBA" id="ARBA00022692"/>
    </source>
</evidence>
<feature type="transmembrane region" description="Helical" evidence="7">
    <location>
        <begin position="61"/>
        <end position="81"/>
    </location>
</feature>
<dbReference type="GO" id="GO:0005886">
    <property type="term" value="C:plasma membrane"/>
    <property type="evidence" value="ECO:0007669"/>
    <property type="project" value="UniProtKB-SubCell"/>
</dbReference>
<evidence type="ECO:0000256" key="7">
    <source>
        <dbReference type="SAM" id="Phobius"/>
    </source>
</evidence>
<evidence type="ECO:0000256" key="6">
    <source>
        <dbReference type="SAM" id="MobiDB-lite"/>
    </source>
</evidence>
<reference evidence="9 10" key="1">
    <citation type="submission" date="2018-08" db="EMBL/GenBank/DDBJ databases">
        <title>Whole genome sequence analysis of Dermacoccus abyssi bacteria isolated from Deep Mariana trench Micromonospora spp reveals genes involved in the environmental adaptation and production of secondary metabolites.</title>
        <authorList>
            <person name="Abdel-Mageed W.M."/>
            <person name="Lehri B."/>
            <person name="Nouioui I."/>
            <person name="Goodfellow I."/>
            <person name="Jaspars M."/>
            <person name="Karlyshev A."/>
        </authorList>
    </citation>
    <scope>NUCLEOTIDE SEQUENCE [LARGE SCALE GENOMIC DNA]</scope>
    <source>
        <strain evidence="9 10">MT1.1</strain>
    </source>
</reference>
<feature type="domain" description="DUF202" evidence="8">
    <location>
        <begin position="52"/>
        <end position="118"/>
    </location>
</feature>
<dbReference type="InterPro" id="IPR052053">
    <property type="entry name" value="IM_YidH-like"/>
</dbReference>
<dbReference type="Pfam" id="PF02656">
    <property type="entry name" value="DUF202"/>
    <property type="match status" value="1"/>
</dbReference>
<feature type="region of interest" description="Disordered" evidence="6">
    <location>
        <begin position="21"/>
        <end position="46"/>
    </location>
</feature>
<name>A0A417ZBG2_9MICO</name>
<keyword evidence="2" id="KW-1003">Cell membrane</keyword>
<sequence>MVPRGPDRRRPRGAHRLARLSDRVREDAVSEPDGRSPLARRLLPDGEEPDPRFTLANERTFLAWMRTALAFVAGGVAVEAFTNDFMPEVWRRVVAVLVVLTGLVISVMAGARWLSVERSMRTGRPLPVPLLVPLLCGTGAVASIVTVLMIATLNR</sequence>
<evidence type="ECO:0000256" key="2">
    <source>
        <dbReference type="ARBA" id="ARBA00022475"/>
    </source>
</evidence>
<keyword evidence="5 7" id="KW-0472">Membrane</keyword>
<evidence type="ECO:0000313" key="10">
    <source>
        <dbReference type="Proteomes" id="UP000285376"/>
    </source>
</evidence>
<accession>A0A417ZBG2</accession>
<feature type="transmembrane region" description="Helical" evidence="7">
    <location>
        <begin position="126"/>
        <end position="151"/>
    </location>
</feature>
<dbReference type="PANTHER" id="PTHR34187">
    <property type="entry name" value="FGR18P"/>
    <property type="match status" value="1"/>
</dbReference>
<keyword evidence="4 7" id="KW-1133">Transmembrane helix</keyword>